<evidence type="ECO:0000313" key="4">
    <source>
        <dbReference type="EMBL" id="NLR73753.1"/>
    </source>
</evidence>
<sequence length="172" mass="18598">MILSRIALSLTGAVLFPLAAQAHVTLEQGSAEAGKSYKAVLRIPHGCDGSATTGIQVTLPDGVRQAKPMPHAGWSVQVVKEKLAQPYDWHGDTITEDVRRIRWQGGNLPDAYYDEFVFRIQLPPDAGKTLYFKVKQQCEKGEIDWAAVPGDSSGNDHPAASLKLLPPASSGH</sequence>
<protein>
    <submittedName>
        <fullName evidence="4">YcnI family protein</fullName>
    </submittedName>
</protein>
<dbReference type="AlphaFoldDB" id="A0A847S1X8"/>
<dbReference type="InterPro" id="IPR012533">
    <property type="entry name" value="YcnI-copper_dom"/>
</dbReference>
<evidence type="ECO:0000313" key="5">
    <source>
        <dbReference type="Proteomes" id="UP000587991"/>
    </source>
</evidence>
<evidence type="ECO:0000256" key="2">
    <source>
        <dbReference type="SAM" id="SignalP"/>
    </source>
</evidence>
<dbReference type="Pfam" id="PF07987">
    <property type="entry name" value="DUF1775"/>
    <property type="match status" value="1"/>
</dbReference>
<dbReference type="InterPro" id="IPR038507">
    <property type="entry name" value="YcnI-like_sf"/>
</dbReference>
<dbReference type="Proteomes" id="UP000587991">
    <property type="component" value="Unassembled WGS sequence"/>
</dbReference>
<feature type="region of interest" description="Disordered" evidence="1">
    <location>
        <begin position="148"/>
        <end position="172"/>
    </location>
</feature>
<evidence type="ECO:0000259" key="3">
    <source>
        <dbReference type="Pfam" id="PF07987"/>
    </source>
</evidence>
<proteinExistence type="predicted"/>
<organism evidence="4 5">
    <name type="scientific">Leeia aquatica</name>
    <dbReference type="NCBI Taxonomy" id="2725557"/>
    <lineage>
        <taxon>Bacteria</taxon>
        <taxon>Pseudomonadati</taxon>
        <taxon>Pseudomonadota</taxon>
        <taxon>Betaproteobacteria</taxon>
        <taxon>Neisseriales</taxon>
        <taxon>Leeiaceae</taxon>
        <taxon>Leeia</taxon>
    </lineage>
</organism>
<dbReference type="EMBL" id="JABAIM010000001">
    <property type="protein sequence ID" value="NLR73753.1"/>
    <property type="molecule type" value="Genomic_DNA"/>
</dbReference>
<gene>
    <name evidence="4" type="ORF">HF682_01080</name>
</gene>
<accession>A0A847S1X8</accession>
<evidence type="ECO:0000256" key="1">
    <source>
        <dbReference type="SAM" id="MobiDB-lite"/>
    </source>
</evidence>
<comment type="caution">
    <text evidence="4">The sequence shown here is derived from an EMBL/GenBank/DDBJ whole genome shotgun (WGS) entry which is preliminary data.</text>
</comment>
<keyword evidence="5" id="KW-1185">Reference proteome</keyword>
<reference evidence="4 5" key="1">
    <citation type="submission" date="2020-04" db="EMBL/GenBank/DDBJ databases">
        <title>Draft genome of Leeia sp. IMCC25680.</title>
        <authorList>
            <person name="Song J."/>
            <person name="Cho J.-C."/>
        </authorList>
    </citation>
    <scope>NUCLEOTIDE SEQUENCE [LARGE SCALE GENOMIC DNA]</scope>
    <source>
        <strain evidence="4 5">IMCC25680</strain>
    </source>
</reference>
<name>A0A847S1X8_9NEIS</name>
<keyword evidence="2" id="KW-0732">Signal</keyword>
<feature type="chain" id="PRO_5032574218" evidence="2">
    <location>
        <begin position="23"/>
        <end position="172"/>
    </location>
</feature>
<dbReference type="CDD" id="cd08545">
    <property type="entry name" value="YcnI_like"/>
    <property type="match status" value="1"/>
</dbReference>
<dbReference type="RefSeq" id="WP_168875413.1">
    <property type="nucleotide sequence ID" value="NZ_JABAIM010000001.1"/>
</dbReference>
<feature type="signal peptide" evidence="2">
    <location>
        <begin position="1"/>
        <end position="22"/>
    </location>
</feature>
<dbReference type="Gene3D" id="2.60.40.2230">
    <property type="entry name" value="Uncharacterised protein YcnI-like PF07987, DUF1775"/>
    <property type="match status" value="1"/>
</dbReference>
<feature type="domain" description="YncI copper-binding" evidence="3">
    <location>
        <begin position="23"/>
        <end position="164"/>
    </location>
</feature>